<dbReference type="InterPro" id="IPR049722">
    <property type="entry name" value="Prli42-like"/>
</dbReference>
<keyword evidence="1" id="KW-1133">Transmembrane helix</keyword>
<accession>A0A6G3ZXN0</accession>
<proteinExistence type="predicted"/>
<organism evidence="2">
    <name type="scientific">Paenibacillus sp. SYP-B3998</name>
    <dbReference type="NCBI Taxonomy" id="2678564"/>
    <lineage>
        <taxon>Bacteria</taxon>
        <taxon>Bacillati</taxon>
        <taxon>Bacillota</taxon>
        <taxon>Bacilli</taxon>
        <taxon>Bacillales</taxon>
        <taxon>Paenibacillaceae</taxon>
        <taxon>Paenibacillus</taxon>
    </lineage>
</organism>
<reference evidence="2" key="1">
    <citation type="submission" date="2020-02" db="EMBL/GenBank/DDBJ databases">
        <authorList>
            <person name="Shen X.-R."/>
            <person name="Zhang Y.-X."/>
        </authorList>
    </citation>
    <scope>NUCLEOTIDE SEQUENCE</scope>
    <source>
        <strain evidence="2">SYP-B3998</strain>
    </source>
</reference>
<evidence type="ECO:0000313" key="2">
    <source>
        <dbReference type="EMBL" id="NEW06167.1"/>
    </source>
</evidence>
<feature type="transmembrane region" description="Helical" evidence="1">
    <location>
        <begin position="12"/>
        <end position="32"/>
    </location>
</feature>
<name>A0A6G3ZXN0_9BACL</name>
<dbReference type="AlphaFoldDB" id="A0A6G3ZXN0"/>
<protein>
    <submittedName>
        <fullName evidence="2">Stressosome-associated protein Prli42</fullName>
    </submittedName>
</protein>
<gene>
    <name evidence="2" type="primary">prli42</name>
    <name evidence="2" type="ORF">GK047_09105</name>
</gene>
<dbReference type="NCBIfam" id="NF033880">
    <property type="entry name" value="Prli42"/>
    <property type="match status" value="1"/>
</dbReference>
<dbReference type="RefSeq" id="WP_163944493.1">
    <property type="nucleotide sequence ID" value="NZ_JAAIKC010000002.1"/>
</dbReference>
<evidence type="ECO:0000256" key="1">
    <source>
        <dbReference type="SAM" id="Phobius"/>
    </source>
</evidence>
<keyword evidence="1" id="KW-0812">Transmembrane</keyword>
<keyword evidence="1" id="KW-0472">Membrane</keyword>
<dbReference type="EMBL" id="JAAIKC010000002">
    <property type="protein sequence ID" value="NEW06167.1"/>
    <property type="molecule type" value="Genomic_DNA"/>
</dbReference>
<sequence length="34" mass="3974">MFQNKRLFKVIVYVMLITMVLSSLLFTAGLFFDS</sequence>
<comment type="caution">
    <text evidence="2">The sequence shown here is derived from an EMBL/GenBank/DDBJ whole genome shotgun (WGS) entry which is preliminary data.</text>
</comment>